<evidence type="ECO:0000313" key="9">
    <source>
        <dbReference type="Proteomes" id="UP001374803"/>
    </source>
</evidence>
<dbReference type="InterPro" id="IPR002401">
    <property type="entry name" value="Cyt_P450_E_grp-I"/>
</dbReference>
<dbReference type="EMBL" id="CP089983">
    <property type="protein sequence ID" value="WXB01934.1"/>
    <property type="molecule type" value="Genomic_DNA"/>
</dbReference>
<evidence type="ECO:0000313" key="8">
    <source>
        <dbReference type="EMBL" id="WXB01934.1"/>
    </source>
</evidence>
<evidence type="ECO:0000256" key="4">
    <source>
        <dbReference type="ARBA" id="ARBA00023002"/>
    </source>
</evidence>
<dbReference type="Pfam" id="PF00067">
    <property type="entry name" value="p450"/>
    <property type="match status" value="1"/>
</dbReference>
<dbReference type="PANTHER" id="PTHR24291">
    <property type="entry name" value="CYTOCHROME P450 FAMILY 4"/>
    <property type="match status" value="1"/>
</dbReference>
<keyword evidence="9" id="KW-1185">Reference proteome</keyword>
<keyword evidence="5 7" id="KW-0408">Iron</keyword>
<dbReference type="InterPro" id="IPR050196">
    <property type="entry name" value="Cytochrome_P450_Monoox"/>
</dbReference>
<sequence length="443" mass="49255">MTDTVVPRAPGGIPVFGHALSLALRPLQFVQSLRAHGDMVKVALGPIPVWVVNSPALIHRILVTDASHFCKGRLFDKAREVVGNGLALSDGPFHLAQRRLVQPAFHRERLASYVDIMREQTMAMTDGWRPGRTMAIDEQFNELALAIVSRALFRSEVGREAVERVLRALPVATEGMVARTLLPVDLLERLPTRRNRRFQEAVVELRSVIDGVVSAYRVAKLDHDDVLSMLLAARDAQTGQAMSPEQIRAEVMTIMLAGTETAGSTLGWLFYELARNPSIGSAVGSEIEGVLEGRPITANDLPRLPYTRRVLNETLRLHAPNWILMRRVAHTVDLGGVRLAPGAEVMFSIYALHRDPALYAEPSRFDPDRWLPERNAPRDAYIPFGGGNRRCIGDQFALMEITTAVATIVGRWRLRLKPGCHVRERALAALRPDKLPMIAERRA</sequence>
<dbReference type="SUPFAM" id="SSF48264">
    <property type="entry name" value="Cytochrome P450"/>
    <property type="match status" value="1"/>
</dbReference>
<dbReference type="InterPro" id="IPR036396">
    <property type="entry name" value="Cyt_P450_sf"/>
</dbReference>
<keyword evidence="3 7" id="KW-0479">Metal-binding</keyword>
<evidence type="ECO:0000256" key="3">
    <source>
        <dbReference type="ARBA" id="ARBA00022723"/>
    </source>
</evidence>
<gene>
    <name evidence="8" type="ORF">LVJ94_34080</name>
</gene>
<proteinExistence type="inferred from homology"/>
<evidence type="ECO:0000256" key="5">
    <source>
        <dbReference type="ARBA" id="ARBA00023004"/>
    </source>
</evidence>
<dbReference type="InterPro" id="IPR001128">
    <property type="entry name" value="Cyt_P450"/>
</dbReference>
<evidence type="ECO:0000256" key="1">
    <source>
        <dbReference type="ARBA" id="ARBA00010617"/>
    </source>
</evidence>
<evidence type="ECO:0000256" key="7">
    <source>
        <dbReference type="RuleBase" id="RU000461"/>
    </source>
</evidence>
<evidence type="ECO:0000256" key="6">
    <source>
        <dbReference type="ARBA" id="ARBA00023033"/>
    </source>
</evidence>
<organism evidence="8 9">
    <name type="scientific">Pendulispora rubella</name>
    <dbReference type="NCBI Taxonomy" id="2741070"/>
    <lineage>
        <taxon>Bacteria</taxon>
        <taxon>Pseudomonadati</taxon>
        <taxon>Myxococcota</taxon>
        <taxon>Myxococcia</taxon>
        <taxon>Myxococcales</taxon>
        <taxon>Sorangiineae</taxon>
        <taxon>Pendulisporaceae</taxon>
        <taxon>Pendulispora</taxon>
    </lineage>
</organism>
<dbReference type="Gene3D" id="1.10.630.10">
    <property type="entry name" value="Cytochrome P450"/>
    <property type="match status" value="1"/>
</dbReference>
<dbReference type="CDD" id="cd11049">
    <property type="entry name" value="CYP170A1-like"/>
    <property type="match status" value="1"/>
</dbReference>
<keyword evidence="4 7" id="KW-0560">Oxidoreductase</keyword>
<dbReference type="PRINTS" id="PR00385">
    <property type="entry name" value="P450"/>
</dbReference>
<keyword evidence="6 7" id="KW-0503">Monooxygenase</keyword>
<dbReference type="InterPro" id="IPR017972">
    <property type="entry name" value="Cyt_P450_CS"/>
</dbReference>
<accession>A0ABZ2KXA1</accession>
<protein>
    <submittedName>
        <fullName evidence="8">Cytochrome P450</fullName>
    </submittedName>
</protein>
<evidence type="ECO:0000256" key="2">
    <source>
        <dbReference type="ARBA" id="ARBA00022617"/>
    </source>
</evidence>
<reference evidence="8" key="1">
    <citation type="submission" date="2021-12" db="EMBL/GenBank/DDBJ databases">
        <title>Discovery of the Pendulisporaceae a myxobacterial family with distinct sporulation behavior and unique specialized metabolism.</title>
        <authorList>
            <person name="Garcia R."/>
            <person name="Popoff A."/>
            <person name="Bader C.D."/>
            <person name="Loehr J."/>
            <person name="Walesch S."/>
            <person name="Walt C."/>
            <person name="Boldt J."/>
            <person name="Bunk B."/>
            <person name="Haeckl F.J.F.P.J."/>
            <person name="Gunesch A.P."/>
            <person name="Birkelbach J."/>
            <person name="Nuebel U."/>
            <person name="Pietschmann T."/>
            <person name="Bach T."/>
            <person name="Mueller R."/>
        </authorList>
    </citation>
    <scope>NUCLEOTIDE SEQUENCE</scope>
    <source>
        <strain evidence="8">MSr11367</strain>
    </source>
</reference>
<comment type="similarity">
    <text evidence="1 7">Belongs to the cytochrome P450 family.</text>
</comment>
<name>A0ABZ2KXA1_9BACT</name>
<dbReference type="PANTHER" id="PTHR24291:SF50">
    <property type="entry name" value="BIFUNCTIONAL ALBAFLAVENONE MONOOXYGENASE_TERPENE SYNTHASE"/>
    <property type="match status" value="1"/>
</dbReference>
<dbReference type="PROSITE" id="PS00086">
    <property type="entry name" value="CYTOCHROME_P450"/>
    <property type="match status" value="1"/>
</dbReference>
<dbReference type="RefSeq" id="WP_394831554.1">
    <property type="nucleotide sequence ID" value="NZ_CP089929.1"/>
</dbReference>
<dbReference type="PRINTS" id="PR00463">
    <property type="entry name" value="EP450I"/>
</dbReference>
<keyword evidence="2 7" id="KW-0349">Heme</keyword>
<dbReference type="Proteomes" id="UP001374803">
    <property type="component" value="Chromosome"/>
</dbReference>